<evidence type="ECO:0000256" key="1">
    <source>
        <dbReference type="SAM" id="MobiDB-lite"/>
    </source>
</evidence>
<accession>A0A433PGT0</accession>
<dbReference type="Proteomes" id="UP000274822">
    <property type="component" value="Unassembled WGS sequence"/>
</dbReference>
<proteinExistence type="predicted"/>
<evidence type="ECO:0000313" key="2">
    <source>
        <dbReference type="EMBL" id="RUS16718.1"/>
    </source>
</evidence>
<feature type="region of interest" description="Disordered" evidence="1">
    <location>
        <begin position="1"/>
        <end position="22"/>
    </location>
</feature>
<dbReference type="EMBL" id="RBNJ01023900">
    <property type="protein sequence ID" value="RUS16718.1"/>
    <property type="molecule type" value="Genomic_DNA"/>
</dbReference>
<dbReference type="AlphaFoldDB" id="A0A433PGT0"/>
<protein>
    <submittedName>
        <fullName evidence="2">Uncharacterized protein</fullName>
    </submittedName>
</protein>
<name>A0A433PGT0_9FUNG</name>
<evidence type="ECO:0000313" key="3">
    <source>
        <dbReference type="Proteomes" id="UP000274822"/>
    </source>
</evidence>
<gene>
    <name evidence="2" type="ORF">BC938DRAFT_476486</name>
</gene>
<comment type="caution">
    <text evidence="2">The sequence shown here is derived from an EMBL/GenBank/DDBJ whole genome shotgun (WGS) entry which is preliminary data.</text>
</comment>
<keyword evidence="3" id="KW-1185">Reference proteome</keyword>
<organism evidence="2 3">
    <name type="scientific">Jimgerdemannia flammicorona</name>
    <dbReference type="NCBI Taxonomy" id="994334"/>
    <lineage>
        <taxon>Eukaryota</taxon>
        <taxon>Fungi</taxon>
        <taxon>Fungi incertae sedis</taxon>
        <taxon>Mucoromycota</taxon>
        <taxon>Mucoromycotina</taxon>
        <taxon>Endogonomycetes</taxon>
        <taxon>Endogonales</taxon>
        <taxon>Endogonaceae</taxon>
        <taxon>Jimgerdemannia</taxon>
    </lineage>
</organism>
<reference evidence="2 3" key="1">
    <citation type="journal article" date="2018" name="New Phytol.">
        <title>Phylogenomics of Endogonaceae and evolution of mycorrhizas within Mucoromycota.</title>
        <authorList>
            <person name="Chang Y."/>
            <person name="Desiro A."/>
            <person name="Na H."/>
            <person name="Sandor L."/>
            <person name="Lipzen A."/>
            <person name="Clum A."/>
            <person name="Barry K."/>
            <person name="Grigoriev I.V."/>
            <person name="Martin F.M."/>
            <person name="Stajich J.E."/>
            <person name="Smith M.E."/>
            <person name="Bonito G."/>
            <person name="Spatafora J.W."/>
        </authorList>
    </citation>
    <scope>NUCLEOTIDE SEQUENCE [LARGE SCALE GENOMIC DNA]</scope>
    <source>
        <strain evidence="2 3">AD002</strain>
    </source>
</reference>
<sequence>MTSLRNSLPRIGTKPRRTSRITSGRTTGMTMMLRMIFRSS</sequence>